<feature type="region of interest" description="Disordered" evidence="4">
    <location>
        <begin position="426"/>
        <end position="447"/>
    </location>
</feature>
<dbReference type="Gene3D" id="3.50.50.60">
    <property type="entry name" value="FAD/NAD(P)-binding domain"/>
    <property type="match status" value="1"/>
</dbReference>
<accession>A0ABV9EKI3</accession>
<evidence type="ECO:0000313" key="6">
    <source>
        <dbReference type="EMBL" id="MFC4589628.1"/>
    </source>
</evidence>
<organism evidence="6 7">
    <name type="scientific">Sphaerisporangium corydalis</name>
    <dbReference type="NCBI Taxonomy" id="1441875"/>
    <lineage>
        <taxon>Bacteria</taxon>
        <taxon>Bacillati</taxon>
        <taxon>Actinomycetota</taxon>
        <taxon>Actinomycetes</taxon>
        <taxon>Streptosporangiales</taxon>
        <taxon>Streptosporangiaceae</taxon>
        <taxon>Sphaerisporangium</taxon>
    </lineage>
</organism>
<keyword evidence="6" id="KW-0560">Oxidoreductase</keyword>
<dbReference type="NCBIfam" id="NF004832">
    <property type="entry name" value="PRK06184.1"/>
    <property type="match status" value="1"/>
</dbReference>
<comment type="cofactor">
    <cofactor evidence="1">
        <name>FAD</name>
        <dbReference type="ChEBI" id="CHEBI:57692"/>
    </cofactor>
</comment>
<evidence type="ECO:0000256" key="4">
    <source>
        <dbReference type="SAM" id="MobiDB-lite"/>
    </source>
</evidence>
<sequence length="542" mass="58571">MPDAPELHDGPHATPVPHDLPELHDTPVRHEGPLDTPVLIVGAGPTGLVLAIDLARRGVACRVLDRAAEPFPGSRGKGVMPRTLEVFDDLGVIEQVLDAAMLMAVTRFYDRDRLIAELTFVYGRAGESMPYPDALHAPQWRIETILAERLAALGGVVERGQEFVGLEQDAEAVTATVRDVATDATRTIRAAYLVGADGGRSTVRKSAGLRFEGHGDPGQVGLIGDVEVEGLSREARYVWSNADHTFLQLCPLKGTDVWQYSATLAGDEEPGPATFQRLFDAYTGMTGVRLHSPTWLSRFTVNQRMVDRYRVGRVLVGGDAAHVHSPVSGQGLNSGVQDAYNLGWKLAMVLGGAPDRLLDTYEAERLLVARKVLATSQTGHGALFSTNPLMALLRRWVLLPLLTLPPVTRALLRRLSQIGLHYRESPLSAPGPAGRPRAGDRAPDGTAVQAGTGTRVRLFDLFRGPHFTLLTTEPIRLDGVVTHHLERVYGTAGCALVRPDGYLAYRGPADPRVLRDYLAGLTGSHPAALPTGTGRPRTDTYG</sequence>
<dbReference type="InterPro" id="IPR002938">
    <property type="entry name" value="FAD-bd"/>
</dbReference>
<keyword evidence="7" id="KW-1185">Reference proteome</keyword>
<proteinExistence type="predicted"/>
<evidence type="ECO:0000256" key="3">
    <source>
        <dbReference type="ARBA" id="ARBA00022827"/>
    </source>
</evidence>
<keyword evidence="3" id="KW-0274">FAD</keyword>
<dbReference type="InterPro" id="IPR050641">
    <property type="entry name" value="RIFMO-like"/>
</dbReference>
<evidence type="ECO:0000256" key="1">
    <source>
        <dbReference type="ARBA" id="ARBA00001974"/>
    </source>
</evidence>
<feature type="domain" description="FAD-binding" evidence="5">
    <location>
        <begin position="35"/>
        <end position="374"/>
    </location>
</feature>
<dbReference type="PANTHER" id="PTHR43004:SF19">
    <property type="entry name" value="BINDING MONOOXYGENASE, PUTATIVE (JCVI)-RELATED"/>
    <property type="match status" value="1"/>
</dbReference>
<dbReference type="Pfam" id="PF01494">
    <property type="entry name" value="FAD_binding_3"/>
    <property type="match status" value="1"/>
</dbReference>
<dbReference type="Gene3D" id="3.30.70.2450">
    <property type="match status" value="1"/>
</dbReference>
<evidence type="ECO:0000259" key="5">
    <source>
        <dbReference type="Pfam" id="PF01494"/>
    </source>
</evidence>
<dbReference type="PANTHER" id="PTHR43004">
    <property type="entry name" value="TRK SYSTEM POTASSIUM UPTAKE PROTEIN"/>
    <property type="match status" value="1"/>
</dbReference>
<dbReference type="Proteomes" id="UP001595891">
    <property type="component" value="Unassembled WGS sequence"/>
</dbReference>
<dbReference type="Pfam" id="PF21274">
    <property type="entry name" value="Rng_hyd_C"/>
    <property type="match status" value="1"/>
</dbReference>
<dbReference type="GO" id="GO:0004497">
    <property type="term" value="F:monooxygenase activity"/>
    <property type="evidence" value="ECO:0007669"/>
    <property type="project" value="UniProtKB-KW"/>
</dbReference>
<dbReference type="PRINTS" id="PR00420">
    <property type="entry name" value="RNGMNOXGNASE"/>
</dbReference>
<keyword evidence="2" id="KW-0285">Flavoprotein</keyword>
<dbReference type="Gene3D" id="3.40.30.120">
    <property type="match status" value="1"/>
</dbReference>
<feature type="compositionally biased region" description="Basic and acidic residues" evidence="4">
    <location>
        <begin position="1"/>
        <end position="11"/>
    </location>
</feature>
<evidence type="ECO:0000256" key="2">
    <source>
        <dbReference type="ARBA" id="ARBA00022630"/>
    </source>
</evidence>
<feature type="region of interest" description="Disordered" evidence="4">
    <location>
        <begin position="1"/>
        <end position="31"/>
    </location>
</feature>
<dbReference type="SUPFAM" id="SSF51905">
    <property type="entry name" value="FAD/NAD(P)-binding domain"/>
    <property type="match status" value="1"/>
</dbReference>
<dbReference type="InterPro" id="IPR036188">
    <property type="entry name" value="FAD/NAD-bd_sf"/>
</dbReference>
<keyword evidence="6" id="KW-0503">Monooxygenase</keyword>
<name>A0ABV9EKI3_9ACTN</name>
<reference evidence="7" key="1">
    <citation type="journal article" date="2019" name="Int. J. Syst. Evol. Microbiol.">
        <title>The Global Catalogue of Microorganisms (GCM) 10K type strain sequencing project: providing services to taxonomists for standard genome sequencing and annotation.</title>
        <authorList>
            <consortium name="The Broad Institute Genomics Platform"/>
            <consortium name="The Broad Institute Genome Sequencing Center for Infectious Disease"/>
            <person name="Wu L."/>
            <person name="Ma J."/>
        </authorList>
    </citation>
    <scope>NUCLEOTIDE SEQUENCE [LARGE SCALE GENOMIC DNA]</scope>
    <source>
        <strain evidence="7">CCUG 49560</strain>
    </source>
</reference>
<evidence type="ECO:0000313" key="7">
    <source>
        <dbReference type="Proteomes" id="UP001595891"/>
    </source>
</evidence>
<protein>
    <submittedName>
        <fullName evidence="6">FAD-dependent monooxygenase</fullName>
    </submittedName>
</protein>
<dbReference type="RefSeq" id="WP_262844406.1">
    <property type="nucleotide sequence ID" value="NZ_JANZYP010000028.1"/>
</dbReference>
<comment type="caution">
    <text evidence="6">The sequence shown here is derived from an EMBL/GenBank/DDBJ whole genome shotgun (WGS) entry which is preliminary data.</text>
</comment>
<feature type="compositionally biased region" description="Basic and acidic residues" evidence="4">
    <location>
        <begin position="19"/>
        <end position="31"/>
    </location>
</feature>
<dbReference type="EMBL" id="JBHSFN010000017">
    <property type="protein sequence ID" value="MFC4589628.1"/>
    <property type="molecule type" value="Genomic_DNA"/>
</dbReference>
<gene>
    <name evidence="6" type="ORF">ACFO8L_26310</name>
</gene>